<evidence type="ECO:0000313" key="2">
    <source>
        <dbReference type="Proteomes" id="UP001380953"/>
    </source>
</evidence>
<keyword evidence="2" id="KW-1185">Reference proteome</keyword>
<organism evidence="1 2">
    <name type="scientific">Saccharibacillus sacchari</name>
    <dbReference type="NCBI Taxonomy" id="456493"/>
    <lineage>
        <taxon>Bacteria</taxon>
        <taxon>Bacillati</taxon>
        <taxon>Bacillota</taxon>
        <taxon>Bacilli</taxon>
        <taxon>Bacillales</taxon>
        <taxon>Paenibacillaceae</taxon>
        <taxon>Saccharibacillus</taxon>
    </lineage>
</organism>
<proteinExistence type="predicted"/>
<name>A0ACC6PEX9_9BACL</name>
<dbReference type="Proteomes" id="UP001380953">
    <property type="component" value="Unassembled WGS sequence"/>
</dbReference>
<comment type="caution">
    <text evidence="1">The sequence shown here is derived from an EMBL/GenBank/DDBJ whole genome shotgun (WGS) entry which is preliminary data.</text>
</comment>
<protein>
    <submittedName>
        <fullName evidence="1">YtxH domain-containing protein</fullName>
    </submittedName>
</protein>
<evidence type="ECO:0000313" key="1">
    <source>
        <dbReference type="EMBL" id="MEJ8305461.1"/>
    </source>
</evidence>
<gene>
    <name evidence="1" type="ORF">WKI47_16245</name>
</gene>
<accession>A0ACC6PEX9</accession>
<sequence>MANSNSENNAIIVGAVAGALIGAGLAVLVAAQEGATLRDKFMNTVDLLKDQGQRLKEQSGELQAKGQEIKGLIAESVDVVKEFKEEAISSASEIKQEVQGFRS</sequence>
<dbReference type="EMBL" id="JBBKAR010000043">
    <property type="protein sequence ID" value="MEJ8305461.1"/>
    <property type="molecule type" value="Genomic_DNA"/>
</dbReference>
<reference evidence="1" key="1">
    <citation type="submission" date="2024-03" db="EMBL/GenBank/DDBJ databases">
        <title>Whole genome sequecning of epiphytes from Marcgravia umbellata leaves.</title>
        <authorList>
            <person name="Kumar G."/>
            <person name="Savka M.A."/>
        </authorList>
    </citation>
    <scope>NUCLEOTIDE SEQUENCE</scope>
    <source>
        <strain evidence="1">RIT_BL5</strain>
    </source>
</reference>